<evidence type="ECO:0000256" key="9">
    <source>
        <dbReference type="ARBA" id="ARBA00022960"/>
    </source>
</evidence>
<comment type="subcellular location">
    <subcellularLocation>
        <location evidence="14">Cell inner membrane</location>
        <topology evidence="14">Single-pass membrane protein</topology>
    </subcellularLocation>
    <subcellularLocation>
        <location evidence="2">Cell membrane</location>
    </subcellularLocation>
    <subcellularLocation>
        <location evidence="1">Membrane</location>
        <topology evidence="1">Single-pass membrane protein</topology>
    </subcellularLocation>
</comment>
<feature type="binding site" evidence="14">
    <location>
        <position position="356"/>
    </location>
    <ligand>
        <name>Zn(2+)</name>
        <dbReference type="ChEBI" id="CHEBI:29105"/>
    </ligand>
</feature>
<evidence type="ECO:0000259" key="17">
    <source>
        <dbReference type="Pfam" id="PF03717"/>
    </source>
</evidence>
<feature type="binding site" evidence="14">
    <location>
        <position position="390"/>
    </location>
    <ligand>
        <name>Zn(2+)</name>
        <dbReference type="ChEBI" id="CHEBI:29105"/>
    </ligand>
</feature>
<evidence type="ECO:0000256" key="5">
    <source>
        <dbReference type="ARBA" id="ARBA00022645"/>
    </source>
</evidence>
<evidence type="ECO:0000256" key="10">
    <source>
        <dbReference type="ARBA" id="ARBA00022984"/>
    </source>
</evidence>
<comment type="function">
    <text evidence="14">Catalyzes cross-linking of the peptidoglycan cell wall.</text>
</comment>
<proteinExistence type="inferred from homology"/>
<comment type="catalytic activity">
    <reaction evidence="14">
        <text>Preferential cleavage: (Ac)2-L-Lys-D-Ala-|-D-Ala. Also transpeptidation of peptidyl-alanyl moieties that are N-acyl substituents of D-alanine.</text>
        <dbReference type="EC" id="3.4.16.4"/>
    </reaction>
</comment>
<accession>A0A345P7B2</accession>
<dbReference type="InterPro" id="IPR001460">
    <property type="entry name" value="PCN-bd_Tpept"/>
</dbReference>
<evidence type="ECO:0000256" key="1">
    <source>
        <dbReference type="ARBA" id="ARBA00004167"/>
    </source>
</evidence>
<comment type="pathway">
    <text evidence="14">Cell wall biogenesis; peptidoglycan biosynthesis.</text>
</comment>
<dbReference type="Pfam" id="PF03717">
    <property type="entry name" value="PBP_dimer"/>
    <property type="match status" value="1"/>
</dbReference>
<feature type="domain" description="Penicillin-binding protein dimerisation" evidence="17">
    <location>
        <begin position="70"/>
        <end position="240"/>
    </location>
</feature>
<evidence type="ECO:0000256" key="4">
    <source>
        <dbReference type="ARBA" id="ARBA00022519"/>
    </source>
</evidence>
<organism evidence="18 19">
    <name type="scientific">Aquirhabdus parva</name>
    <dbReference type="NCBI Taxonomy" id="2283318"/>
    <lineage>
        <taxon>Bacteria</taxon>
        <taxon>Pseudomonadati</taxon>
        <taxon>Pseudomonadota</taxon>
        <taxon>Gammaproteobacteria</taxon>
        <taxon>Moraxellales</taxon>
        <taxon>Moraxellaceae</taxon>
        <taxon>Aquirhabdus</taxon>
    </lineage>
</organism>
<dbReference type="Gene3D" id="3.40.710.10">
    <property type="entry name" value="DD-peptidase/beta-lactamase superfamily"/>
    <property type="match status" value="1"/>
</dbReference>
<keyword evidence="12 14" id="KW-0472">Membrane</keyword>
<dbReference type="HAMAP" id="MF_02081">
    <property type="entry name" value="MrdA_transpept"/>
    <property type="match status" value="1"/>
</dbReference>
<keyword evidence="8 14" id="KW-0378">Hydrolase</keyword>
<dbReference type="GO" id="GO:0008360">
    <property type="term" value="P:regulation of cell shape"/>
    <property type="evidence" value="ECO:0007669"/>
    <property type="project" value="UniProtKB-KW"/>
</dbReference>
<comment type="cofactor">
    <cofactor evidence="14">
        <name>Zn(2+)</name>
        <dbReference type="ChEBI" id="CHEBI:29105"/>
    </cofactor>
    <text evidence="14">Binds one Zn(2+) ion per subunit.</text>
</comment>
<dbReference type="KEGG" id="mbah:HYN46_10185"/>
<evidence type="ECO:0000256" key="15">
    <source>
        <dbReference type="SAM" id="MobiDB-lite"/>
    </source>
</evidence>
<dbReference type="Proteomes" id="UP000253940">
    <property type="component" value="Chromosome"/>
</dbReference>
<evidence type="ECO:0000259" key="16">
    <source>
        <dbReference type="Pfam" id="PF00905"/>
    </source>
</evidence>
<keyword evidence="10 14" id="KW-0573">Peptidoglycan synthesis</keyword>
<keyword evidence="6 14" id="KW-0645">Protease</keyword>
<dbReference type="EMBL" id="CP031222">
    <property type="protein sequence ID" value="AXI03171.1"/>
    <property type="molecule type" value="Genomic_DNA"/>
</dbReference>
<dbReference type="Gene3D" id="3.90.1310.10">
    <property type="entry name" value="Penicillin-binding protein 2a (Domain 2)"/>
    <property type="match status" value="1"/>
</dbReference>
<dbReference type="PANTHER" id="PTHR30627">
    <property type="entry name" value="PEPTIDOGLYCAN D,D-TRANSPEPTIDASE"/>
    <property type="match status" value="1"/>
</dbReference>
<evidence type="ECO:0000256" key="3">
    <source>
        <dbReference type="ARBA" id="ARBA00022475"/>
    </source>
</evidence>
<dbReference type="GO" id="GO:0009002">
    <property type="term" value="F:serine-type D-Ala-D-Ala carboxypeptidase activity"/>
    <property type="evidence" value="ECO:0007669"/>
    <property type="project" value="UniProtKB-UniRule"/>
</dbReference>
<gene>
    <name evidence="14 18" type="primary">mrdA</name>
    <name evidence="18" type="ORF">HYN46_10185</name>
</gene>
<sequence>MTRFSRSKNPIPLKDLAGERNLFRSRIFTAAILVVSCFLLLLFRYAHLQIQQYDHFTTESDKNRIKLQAVPPTRGYIYDRNGILLADNHPIFTAMVNLDDISDLDATLKALTPVLDLSQEDLDRFTSRARVSGKLNPIALKIDLTEPQIARFSERKQEFPGVSIQTKMTRFYPHGDLFAHVIGYVGRINDKEQATLDKVAYAGTDLIGKIGIERSYEDLLHGTPGYQYIEANAHGEVLRQLGKTDAKRGNDLYLSIDYGLQKIAQDQLAGRRGAVVAMDPRTGEVLAFVSNPSFDPNPFIAGIKSDLYAQLRDSPDQPLFNRALQGLYPPGSTIKPFEGLGGIHFGLIDWSSRIFDGGSFHLPGDSHLFRDDAKRGHGIVDLDKAIAVSCDTFFYVLAYRMGIDRMHEWMTQFGFGSKTGIDLPGEKSGLYPSQEWKRERRKSNWLPGETISLGIGQGYFLASPLQLAMATSIMANQGNHVRPHLLLTTKGPINYPINNKPDGKINFNGVAEDWLHMRDAMVGVVMHGTARRISYGLSYQIAGKTGTAQVVSIAQGKKYNESALNHRQYDHALFTAFAPADAPRIAVAIIVENGKHGASAAAPIARAMFDYAVLHMDKDPIKPEPAPVDSGLMTAGQPMQQVVAPASTPKPQPIVDSAGDE</sequence>
<dbReference type="GO" id="GO:0009252">
    <property type="term" value="P:peptidoglycan biosynthetic process"/>
    <property type="evidence" value="ECO:0007669"/>
    <property type="project" value="UniProtKB-UniRule"/>
</dbReference>
<keyword evidence="9 14" id="KW-0133">Cell shape</keyword>
<reference evidence="18 19" key="1">
    <citation type="submission" date="2018-07" db="EMBL/GenBank/DDBJ databases">
        <title>Genome sequencing of Moraxellaceae gen. HYN0046.</title>
        <authorList>
            <person name="Kim M."/>
            <person name="Yi H."/>
        </authorList>
    </citation>
    <scope>NUCLEOTIDE SEQUENCE [LARGE SCALE GENOMIC DNA]</scope>
    <source>
        <strain evidence="18 19">HYN0046</strain>
    </source>
</reference>
<dbReference type="GO" id="GO:0008658">
    <property type="term" value="F:penicillin binding"/>
    <property type="evidence" value="ECO:0007669"/>
    <property type="project" value="UniProtKB-UniRule"/>
</dbReference>
<dbReference type="EC" id="3.4.16.4" evidence="14"/>
<evidence type="ECO:0000256" key="8">
    <source>
        <dbReference type="ARBA" id="ARBA00022801"/>
    </source>
</evidence>
<dbReference type="GO" id="GO:0071555">
    <property type="term" value="P:cell wall organization"/>
    <property type="evidence" value="ECO:0007669"/>
    <property type="project" value="UniProtKB-KW"/>
</dbReference>
<feature type="domain" description="Penicillin-binding protein transpeptidase" evidence="16">
    <location>
        <begin position="273"/>
        <end position="609"/>
    </location>
</feature>
<dbReference type="Pfam" id="PF00905">
    <property type="entry name" value="Transpeptidase"/>
    <property type="match status" value="1"/>
</dbReference>
<dbReference type="GO" id="GO:0071972">
    <property type="term" value="F:peptidoglycan L,D-transpeptidase activity"/>
    <property type="evidence" value="ECO:0007669"/>
    <property type="project" value="TreeGrafter"/>
</dbReference>
<evidence type="ECO:0000256" key="12">
    <source>
        <dbReference type="ARBA" id="ARBA00023136"/>
    </source>
</evidence>
<feature type="active site" description="Acyl-ester intermediate" evidence="14">
    <location>
        <position position="332"/>
    </location>
</feature>
<evidence type="ECO:0000256" key="13">
    <source>
        <dbReference type="ARBA" id="ARBA00023316"/>
    </source>
</evidence>
<evidence type="ECO:0000256" key="14">
    <source>
        <dbReference type="HAMAP-Rule" id="MF_02081"/>
    </source>
</evidence>
<comment type="similarity">
    <text evidence="14">Belongs to the transpeptidase family. MrdA subfamily.</text>
</comment>
<evidence type="ECO:0000256" key="6">
    <source>
        <dbReference type="ARBA" id="ARBA00022670"/>
    </source>
</evidence>
<evidence type="ECO:0000313" key="19">
    <source>
        <dbReference type="Proteomes" id="UP000253940"/>
    </source>
</evidence>
<dbReference type="NCBIfam" id="TIGR03423">
    <property type="entry name" value="pbp2_mrdA"/>
    <property type="match status" value="1"/>
</dbReference>
<feature type="binding site" evidence="14">
    <location>
        <position position="377"/>
    </location>
    <ligand>
        <name>Zn(2+)</name>
        <dbReference type="ChEBI" id="CHEBI:29105"/>
    </ligand>
</feature>
<feature type="binding site" evidence="14">
    <location>
        <position position="371"/>
    </location>
    <ligand>
        <name>Zn(2+)</name>
        <dbReference type="ChEBI" id="CHEBI:29105"/>
    </ligand>
</feature>
<dbReference type="InterPro" id="IPR050515">
    <property type="entry name" value="Beta-lactam/transpept"/>
</dbReference>
<keyword evidence="4 14" id="KW-0997">Cell inner membrane</keyword>
<dbReference type="InterPro" id="IPR012338">
    <property type="entry name" value="Beta-lactam/transpept-like"/>
</dbReference>
<dbReference type="OrthoDB" id="9766847at2"/>
<dbReference type="InterPro" id="IPR036138">
    <property type="entry name" value="PBP_dimer_sf"/>
</dbReference>
<evidence type="ECO:0000256" key="7">
    <source>
        <dbReference type="ARBA" id="ARBA00022692"/>
    </source>
</evidence>
<keyword evidence="3 14" id="KW-1003">Cell membrane</keyword>
<dbReference type="SUPFAM" id="SSF56601">
    <property type="entry name" value="beta-lactamase/transpeptidase-like"/>
    <property type="match status" value="1"/>
</dbReference>
<dbReference type="UniPathway" id="UPA00219"/>
<dbReference type="PANTHER" id="PTHR30627:SF2">
    <property type="entry name" value="PEPTIDOGLYCAN D,D-TRANSPEPTIDASE MRDA"/>
    <property type="match status" value="1"/>
</dbReference>
<dbReference type="SUPFAM" id="SSF56519">
    <property type="entry name" value="Penicillin binding protein dimerisation domain"/>
    <property type="match status" value="1"/>
</dbReference>
<keyword evidence="7 14" id="KW-0812">Transmembrane</keyword>
<evidence type="ECO:0000313" key="18">
    <source>
        <dbReference type="EMBL" id="AXI03171.1"/>
    </source>
</evidence>
<dbReference type="Gene3D" id="3.30.1390.30">
    <property type="entry name" value="Penicillin-binding protein 2a, domain 3"/>
    <property type="match status" value="1"/>
</dbReference>
<dbReference type="GO" id="GO:0008270">
    <property type="term" value="F:zinc ion binding"/>
    <property type="evidence" value="ECO:0007669"/>
    <property type="project" value="UniProtKB-UniRule"/>
</dbReference>
<protein>
    <recommendedName>
        <fullName evidence="14">Peptidoglycan D,D-transpeptidase MrdA</fullName>
        <ecNumber evidence="14">3.4.16.4</ecNumber>
    </recommendedName>
    <alternativeName>
        <fullName evidence="14">Penicillin-binding protein 2</fullName>
        <shortName evidence="14">PBP-2</shortName>
    </alternativeName>
</protein>
<keyword evidence="14" id="KW-0479">Metal-binding</keyword>
<dbReference type="GO" id="GO:0005886">
    <property type="term" value="C:plasma membrane"/>
    <property type="evidence" value="ECO:0007669"/>
    <property type="project" value="UniProtKB-SubCell"/>
</dbReference>
<feature type="transmembrane region" description="Helical" evidence="14">
    <location>
        <begin position="27"/>
        <end position="46"/>
    </location>
</feature>
<keyword evidence="13 14" id="KW-0961">Cell wall biogenesis/degradation</keyword>
<evidence type="ECO:0000256" key="11">
    <source>
        <dbReference type="ARBA" id="ARBA00022989"/>
    </source>
</evidence>
<evidence type="ECO:0000256" key="2">
    <source>
        <dbReference type="ARBA" id="ARBA00004236"/>
    </source>
</evidence>
<dbReference type="InterPro" id="IPR005311">
    <property type="entry name" value="PBP_dimer"/>
</dbReference>
<keyword evidence="14" id="KW-0862">Zinc</keyword>
<dbReference type="AlphaFoldDB" id="A0A345P7B2"/>
<dbReference type="GO" id="GO:0006508">
    <property type="term" value="P:proteolysis"/>
    <property type="evidence" value="ECO:0007669"/>
    <property type="project" value="UniProtKB-KW"/>
</dbReference>
<keyword evidence="5 14" id="KW-0121">Carboxypeptidase</keyword>
<dbReference type="InterPro" id="IPR017790">
    <property type="entry name" value="Penicillin-binding_protein_2"/>
</dbReference>
<keyword evidence="19" id="KW-1185">Reference proteome</keyword>
<dbReference type="RefSeq" id="WP_114899281.1">
    <property type="nucleotide sequence ID" value="NZ_CP031222.1"/>
</dbReference>
<keyword evidence="11 14" id="KW-1133">Transmembrane helix</keyword>
<feature type="region of interest" description="Disordered" evidence="15">
    <location>
        <begin position="622"/>
        <end position="661"/>
    </location>
</feature>
<name>A0A345P7B2_9GAMM</name>